<reference evidence="1 2" key="1">
    <citation type="submission" date="2015-12" db="EMBL/GenBank/DDBJ databases">
        <title>Draft genome sequnece of Fervidicola ferrireducens strain Y170.</title>
        <authorList>
            <person name="Patel B.K."/>
        </authorList>
    </citation>
    <scope>NUCLEOTIDE SEQUENCE [LARGE SCALE GENOMIC DNA]</scope>
    <source>
        <strain evidence="1 2">Y170</strain>
    </source>
</reference>
<accession>A0A140L4L9</accession>
<sequence>MDDLEIEVGLKVVRKKNGRWKVVELHLPAEISEEDFEDITSCWWYAFGQRANRKCPSIIAAWEFNGDPAWVMACQQPNHEKQKSFRIQLKELVMTEDLLDNWDNR</sequence>
<evidence type="ECO:0000313" key="1">
    <source>
        <dbReference type="EMBL" id="KXG75494.1"/>
    </source>
</evidence>
<dbReference type="Proteomes" id="UP000070427">
    <property type="component" value="Unassembled WGS sequence"/>
</dbReference>
<organism evidence="1 2">
    <name type="scientific">Fervidicola ferrireducens</name>
    <dbReference type="NCBI Taxonomy" id="520764"/>
    <lineage>
        <taxon>Bacteria</taxon>
        <taxon>Bacillati</taxon>
        <taxon>Bacillota</taxon>
        <taxon>Clostridia</taxon>
        <taxon>Thermosediminibacterales</taxon>
        <taxon>Thermosediminibacteraceae</taxon>
        <taxon>Fervidicola</taxon>
    </lineage>
</organism>
<evidence type="ECO:0000313" key="2">
    <source>
        <dbReference type="Proteomes" id="UP000070427"/>
    </source>
</evidence>
<name>A0A140L4L9_9FIRM</name>
<comment type="caution">
    <text evidence="1">The sequence shown here is derived from an EMBL/GenBank/DDBJ whole genome shotgun (WGS) entry which is preliminary data.</text>
</comment>
<proteinExistence type="predicted"/>
<dbReference type="InParanoid" id="A0A140L4L9"/>
<dbReference type="AlphaFoldDB" id="A0A140L4L9"/>
<keyword evidence="2" id="KW-1185">Reference proteome</keyword>
<protein>
    <submittedName>
        <fullName evidence="1">Uncharacterized protein</fullName>
    </submittedName>
</protein>
<gene>
    <name evidence="1" type="ORF">AN618_18620</name>
</gene>
<dbReference type="STRING" id="520764.AN618_18620"/>
<dbReference type="EMBL" id="LOED01000026">
    <property type="protein sequence ID" value="KXG75494.1"/>
    <property type="molecule type" value="Genomic_DNA"/>
</dbReference>